<organism evidence="2">
    <name type="scientific">Micromonas pusilla (strain CCMP1545)</name>
    <name type="common">Picoplanktonic green alga</name>
    <dbReference type="NCBI Taxonomy" id="564608"/>
    <lineage>
        <taxon>Eukaryota</taxon>
        <taxon>Viridiplantae</taxon>
        <taxon>Chlorophyta</taxon>
        <taxon>Mamiellophyceae</taxon>
        <taxon>Mamiellales</taxon>
        <taxon>Mamiellaceae</taxon>
        <taxon>Micromonas</taxon>
    </lineage>
</organism>
<dbReference type="KEGG" id="mpp:MICPUCDRAFT_48995"/>
<gene>
    <name evidence="1" type="ORF">MICPUCDRAFT_48995</name>
</gene>
<dbReference type="EMBL" id="GG663749">
    <property type="protein sequence ID" value="EEH52226.1"/>
    <property type="molecule type" value="Genomic_DNA"/>
</dbReference>
<dbReference type="eggNOG" id="ENOG502SDJM">
    <property type="taxonomic scope" value="Eukaryota"/>
</dbReference>
<sequence length="349" mass="39277">MPASSLAARVSLPFALSKRAKAPVSRRSASVRASAALNHKGRTALTGILRVPQEKESEVDAMWRSHEVMMQKTHKVYDGELEDDFTDGPRLLEFYVSKAVEKTNPLDPASPDSGHILYCVNEKYVAPEGLAEHMRVGAEQWDQFPKLMEFIRDYSPFMTTNGEIFTNYVDRAPACTARKGDTTINLGFVVPQSMERTVDALWKSHEEFMRETHDFGEGPTNDPTRPRLTQFTITKARELVNPMDPTEGFTGNLQYSMQETYASKDGIAKHMAFNDPKSGYAALFEALMPLLEEPYVRYADVGQGVVITSMQKGGFNSNIVGGFKELLDKVLPRRAPHEEYCEEYCPETW</sequence>
<protein>
    <submittedName>
        <fullName evidence="1">Predicted protein</fullName>
    </submittedName>
</protein>
<keyword evidence="2" id="KW-1185">Reference proteome</keyword>
<dbReference type="OMA" id="WDQFPKL"/>
<dbReference type="Proteomes" id="UP000001876">
    <property type="component" value="Unassembled WGS sequence"/>
</dbReference>
<name>C1N784_MICPC</name>
<evidence type="ECO:0000313" key="1">
    <source>
        <dbReference type="EMBL" id="EEH52226.1"/>
    </source>
</evidence>
<accession>C1N784</accession>
<reference evidence="1 2" key="1">
    <citation type="journal article" date="2009" name="Science">
        <title>Green evolution and dynamic adaptations revealed by genomes of the marine picoeukaryotes Micromonas.</title>
        <authorList>
            <person name="Worden A.Z."/>
            <person name="Lee J.H."/>
            <person name="Mock T."/>
            <person name="Rouze P."/>
            <person name="Simmons M.P."/>
            <person name="Aerts A.L."/>
            <person name="Allen A.E."/>
            <person name="Cuvelier M.L."/>
            <person name="Derelle E."/>
            <person name="Everett M.V."/>
            <person name="Foulon E."/>
            <person name="Grimwood J."/>
            <person name="Gundlach H."/>
            <person name="Henrissat B."/>
            <person name="Napoli C."/>
            <person name="McDonald S.M."/>
            <person name="Parker M.S."/>
            <person name="Rombauts S."/>
            <person name="Salamov A."/>
            <person name="Von Dassow P."/>
            <person name="Badger J.H."/>
            <person name="Coutinho P.M."/>
            <person name="Demir E."/>
            <person name="Dubchak I."/>
            <person name="Gentemann C."/>
            <person name="Eikrem W."/>
            <person name="Gready J.E."/>
            <person name="John U."/>
            <person name="Lanier W."/>
            <person name="Lindquist E.A."/>
            <person name="Lucas S."/>
            <person name="Mayer K.F."/>
            <person name="Moreau H."/>
            <person name="Not F."/>
            <person name="Otillar R."/>
            <person name="Panaud O."/>
            <person name="Pangilinan J."/>
            <person name="Paulsen I."/>
            <person name="Piegu B."/>
            <person name="Poliakov A."/>
            <person name="Robbens S."/>
            <person name="Schmutz J."/>
            <person name="Toulza E."/>
            <person name="Wyss T."/>
            <person name="Zelensky A."/>
            <person name="Zhou K."/>
            <person name="Armbrust E.V."/>
            <person name="Bhattacharya D."/>
            <person name="Goodenough U.W."/>
            <person name="Van de Peer Y."/>
            <person name="Grigoriev I.V."/>
        </authorList>
    </citation>
    <scope>NUCLEOTIDE SEQUENCE [LARGE SCALE GENOMIC DNA]</scope>
    <source>
        <strain evidence="1 2">CCMP1545</strain>
    </source>
</reference>
<dbReference type="OrthoDB" id="10475109at2759"/>
<evidence type="ECO:0000313" key="2">
    <source>
        <dbReference type="Proteomes" id="UP000001876"/>
    </source>
</evidence>
<dbReference type="RefSeq" id="XP_003063853.1">
    <property type="nucleotide sequence ID" value="XM_003063807.1"/>
</dbReference>
<proteinExistence type="predicted"/>
<dbReference type="GeneID" id="9689134"/>
<dbReference type="AlphaFoldDB" id="C1N784"/>